<keyword evidence="1" id="KW-0812">Transmembrane</keyword>
<keyword evidence="4" id="KW-1185">Reference proteome</keyword>
<evidence type="ECO:0000259" key="2">
    <source>
        <dbReference type="Pfam" id="PF07811"/>
    </source>
</evidence>
<evidence type="ECO:0000313" key="4">
    <source>
        <dbReference type="Proteomes" id="UP000315724"/>
    </source>
</evidence>
<evidence type="ECO:0000313" key="3">
    <source>
        <dbReference type="EMBL" id="QDT35392.1"/>
    </source>
</evidence>
<dbReference type="Proteomes" id="UP000315724">
    <property type="component" value="Chromosome"/>
</dbReference>
<feature type="domain" description="TadE-like" evidence="2">
    <location>
        <begin position="17"/>
        <end position="58"/>
    </location>
</feature>
<feature type="transmembrane region" description="Helical" evidence="1">
    <location>
        <begin position="20"/>
        <end position="45"/>
    </location>
</feature>
<dbReference type="OrthoDB" id="290987at2"/>
<dbReference type="KEGG" id="tpol:Mal48_46690"/>
<dbReference type="Pfam" id="PF07811">
    <property type="entry name" value="TadE"/>
    <property type="match status" value="1"/>
</dbReference>
<name>A0A517QUS7_9PLAN</name>
<proteinExistence type="predicted"/>
<dbReference type="AlphaFoldDB" id="A0A517QUS7"/>
<dbReference type="RefSeq" id="WP_145204882.1">
    <property type="nucleotide sequence ID" value="NZ_CP036267.1"/>
</dbReference>
<keyword evidence="1" id="KW-0472">Membrane</keyword>
<dbReference type="EMBL" id="CP036267">
    <property type="protein sequence ID" value="QDT35392.1"/>
    <property type="molecule type" value="Genomic_DNA"/>
</dbReference>
<gene>
    <name evidence="3" type="ORF">Mal48_46690</name>
</gene>
<reference evidence="3 4" key="1">
    <citation type="submission" date="2019-02" db="EMBL/GenBank/DDBJ databases">
        <title>Deep-cultivation of Planctomycetes and their phenomic and genomic characterization uncovers novel biology.</title>
        <authorList>
            <person name="Wiegand S."/>
            <person name="Jogler M."/>
            <person name="Boedeker C."/>
            <person name="Pinto D."/>
            <person name="Vollmers J."/>
            <person name="Rivas-Marin E."/>
            <person name="Kohn T."/>
            <person name="Peeters S.H."/>
            <person name="Heuer A."/>
            <person name="Rast P."/>
            <person name="Oberbeckmann S."/>
            <person name="Bunk B."/>
            <person name="Jeske O."/>
            <person name="Meyerdierks A."/>
            <person name="Storesund J.E."/>
            <person name="Kallscheuer N."/>
            <person name="Luecker S."/>
            <person name="Lage O.M."/>
            <person name="Pohl T."/>
            <person name="Merkel B.J."/>
            <person name="Hornburger P."/>
            <person name="Mueller R.-W."/>
            <person name="Bruemmer F."/>
            <person name="Labrenz M."/>
            <person name="Spormann A.M."/>
            <person name="Op den Camp H."/>
            <person name="Overmann J."/>
            <person name="Amann R."/>
            <person name="Jetten M.S.M."/>
            <person name="Mascher T."/>
            <person name="Medema M.H."/>
            <person name="Devos D.P."/>
            <person name="Kaster A.-K."/>
            <person name="Ovreas L."/>
            <person name="Rohde M."/>
            <person name="Galperin M.Y."/>
            <person name="Jogler C."/>
        </authorList>
    </citation>
    <scope>NUCLEOTIDE SEQUENCE [LARGE SCALE GENOMIC DNA]</scope>
    <source>
        <strain evidence="3 4">Mal48</strain>
    </source>
</reference>
<organism evidence="3 4">
    <name type="scientific">Thalassoglobus polymorphus</name>
    <dbReference type="NCBI Taxonomy" id="2527994"/>
    <lineage>
        <taxon>Bacteria</taxon>
        <taxon>Pseudomonadati</taxon>
        <taxon>Planctomycetota</taxon>
        <taxon>Planctomycetia</taxon>
        <taxon>Planctomycetales</taxon>
        <taxon>Planctomycetaceae</taxon>
        <taxon>Thalassoglobus</taxon>
    </lineage>
</organism>
<evidence type="ECO:0000256" key="1">
    <source>
        <dbReference type="SAM" id="Phobius"/>
    </source>
</evidence>
<dbReference type="InterPro" id="IPR012495">
    <property type="entry name" value="TadE-like_dom"/>
</dbReference>
<keyword evidence="1" id="KW-1133">Transmembrane helix</keyword>
<sequence length="290" mass="30647">MRKAISPSTRSLRSRIGQAIVEFAVVAFILTFLLGAMLALGFLFFSANVVQQAADVGAMELSRHPYTPTGKFHDALTDSGLFTEAALVVPVGTNPESLPLINRMLFSVYIYDPDIDMVRYPGTLVTNPSNETTVVIPLVGFGNRDSTTGVETITEWRKVVEEVTPARASEGPYSMLSTSTGTLAPGMVALRINYPYQSAGLVAYVHTDADGNLLRPSETIGQDGVLNVPATTDDSAVTGAASATFPNGDTLAEAGYTLVNPAVNTAFGASAHRGQYGFGEMGAFATAVRP</sequence>
<accession>A0A517QUS7</accession>
<protein>
    <recommendedName>
        <fullName evidence="2">TadE-like domain-containing protein</fullName>
    </recommendedName>
</protein>